<dbReference type="eggNOG" id="KOG1238">
    <property type="taxonomic scope" value="Eukaryota"/>
</dbReference>
<evidence type="ECO:0000256" key="3">
    <source>
        <dbReference type="ARBA" id="ARBA00022630"/>
    </source>
</evidence>
<evidence type="ECO:0000259" key="11">
    <source>
        <dbReference type="PROSITE" id="PS00624"/>
    </source>
</evidence>
<feature type="binding site" evidence="6">
    <location>
        <begin position="142"/>
        <end position="145"/>
    </location>
    <ligand>
        <name>FAD</name>
        <dbReference type="ChEBI" id="CHEBI:57692"/>
    </ligand>
</feature>
<dbReference type="PIRSF" id="PIRSF000137">
    <property type="entry name" value="Alcohol_oxidase"/>
    <property type="match status" value="1"/>
</dbReference>
<dbReference type="STRING" id="743788.S8FT47"/>
<evidence type="ECO:0000256" key="1">
    <source>
        <dbReference type="ARBA" id="ARBA00001974"/>
    </source>
</evidence>
<evidence type="ECO:0000256" key="8">
    <source>
        <dbReference type="SAM" id="MobiDB-lite"/>
    </source>
</evidence>
<keyword evidence="9" id="KW-0732">Signal</keyword>
<feature type="signal peptide" evidence="9">
    <location>
        <begin position="1"/>
        <end position="21"/>
    </location>
</feature>
<dbReference type="SMR" id="S8FT47"/>
<evidence type="ECO:0000256" key="7">
    <source>
        <dbReference type="RuleBase" id="RU003968"/>
    </source>
</evidence>
<comment type="cofactor">
    <cofactor evidence="1 6">
        <name>FAD</name>
        <dbReference type="ChEBI" id="CHEBI:57692"/>
    </cofactor>
</comment>
<name>S8FT47_FOMSC</name>
<gene>
    <name evidence="12" type="ORF">FOMPIDRAFT_40728</name>
</gene>
<feature type="domain" description="Glucose-methanol-choline oxidoreductase N-terminal" evidence="11">
    <location>
        <begin position="338"/>
        <end position="352"/>
    </location>
</feature>
<dbReference type="Pfam" id="PF05199">
    <property type="entry name" value="GMC_oxred_C"/>
    <property type="match status" value="1"/>
</dbReference>
<proteinExistence type="inferred from homology"/>
<dbReference type="PROSITE" id="PS00624">
    <property type="entry name" value="GMC_OXRED_2"/>
    <property type="match status" value="1"/>
</dbReference>
<evidence type="ECO:0000256" key="2">
    <source>
        <dbReference type="ARBA" id="ARBA00010790"/>
    </source>
</evidence>
<dbReference type="Pfam" id="PF00732">
    <property type="entry name" value="GMC_oxred_N"/>
    <property type="match status" value="1"/>
</dbReference>
<dbReference type="PANTHER" id="PTHR11552">
    <property type="entry name" value="GLUCOSE-METHANOL-CHOLINE GMC OXIDOREDUCTASE"/>
    <property type="match status" value="1"/>
</dbReference>
<reference evidence="12 13" key="1">
    <citation type="journal article" date="2012" name="Science">
        <title>The Paleozoic origin of enzymatic lignin decomposition reconstructed from 31 fungal genomes.</title>
        <authorList>
            <person name="Floudas D."/>
            <person name="Binder M."/>
            <person name="Riley R."/>
            <person name="Barry K."/>
            <person name="Blanchette R.A."/>
            <person name="Henrissat B."/>
            <person name="Martinez A.T."/>
            <person name="Otillar R."/>
            <person name="Spatafora J.W."/>
            <person name="Yadav J.S."/>
            <person name="Aerts A."/>
            <person name="Benoit I."/>
            <person name="Boyd A."/>
            <person name="Carlson A."/>
            <person name="Copeland A."/>
            <person name="Coutinho P.M."/>
            <person name="de Vries R.P."/>
            <person name="Ferreira P."/>
            <person name="Findley K."/>
            <person name="Foster B."/>
            <person name="Gaskell J."/>
            <person name="Glotzer D."/>
            <person name="Gorecki P."/>
            <person name="Heitman J."/>
            <person name="Hesse C."/>
            <person name="Hori C."/>
            <person name="Igarashi K."/>
            <person name="Jurgens J.A."/>
            <person name="Kallen N."/>
            <person name="Kersten P."/>
            <person name="Kohler A."/>
            <person name="Kuees U."/>
            <person name="Kumar T.K.A."/>
            <person name="Kuo A."/>
            <person name="LaButti K."/>
            <person name="Larrondo L.F."/>
            <person name="Lindquist E."/>
            <person name="Ling A."/>
            <person name="Lombard V."/>
            <person name="Lucas S."/>
            <person name="Lundell T."/>
            <person name="Martin R."/>
            <person name="McLaughlin D.J."/>
            <person name="Morgenstern I."/>
            <person name="Morin E."/>
            <person name="Murat C."/>
            <person name="Nagy L.G."/>
            <person name="Nolan M."/>
            <person name="Ohm R.A."/>
            <person name="Patyshakuliyeva A."/>
            <person name="Rokas A."/>
            <person name="Ruiz-Duenas F.J."/>
            <person name="Sabat G."/>
            <person name="Salamov A."/>
            <person name="Samejima M."/>
            <person name="Schmutz J."/>
            <person name="Slot J.C."/>
            <person name="St John F."/>
            <person name="Stenlid J."/>
            <person name="Sun H."/>
            <person name="Sun S."/>
            <person name="Syed K."/>
            <person name="Tsang A."/>
            <person name="Wiebenga A."/>
            <person name="Young D."/>
            <person name="Pisabarro A."/>
            <person name="Eastwood D.C."/>
            <person name="Martin F."/>
            <person name="Cullen D."/>
            <person name="Grigoriev I.V."/>
            <person name="Hibbett D.S."/>
        </authorList>
    </citation>
    <scope>NUCLEOTIDE SEQUENCE</scope>
    <source>
        <strain evidence="13">FP-58527</strain>
    </source>
</reference>
<protein>
    <recommendedName>
        <fullName evidence="10 11">Glucose-methanol-choline oxidoreductase N-terminal domain-containing protein</fullName>
    </recommendedName>
</protein>
<dbReference type="Gene3D" id="3.50.50.60">
    <property type="entry name" value="FAD/NAD(P)-binding domain"/>
    <property type="match status" value="1"/>
</dbReference>
<evidence type="ECO:0000256" key="6">
    <source>
        <dbReference type="PIRSR" id="PIRSR000137-2"/>
    </source>
</evidence>
<sequence length="632" mass="68013">MRSFLALTALIAPTLWRLTEAALYTDPSLLPQLRYDFIIVGGKPFHPQARRRLLIPVLCTAGTAGNVLANRLSENAAYTVLVVEAGGSDEEVFAIQVPFLDSTLSSDASIIWNYTTTAQTGLFNRSISYPRGRVLGGSSSINYMVWTRGSKDDWDRYAEFTEDDGWSWDAMLPYMIKSLLSESSSRLRQSERLVPPSSGRNTTGEIDVSLHGHKGPVNISLASATTPIDGRILETTHDLPQLFPYNLDMNSGDPLGVGYTQSSITSAGRRANSAVSYLRPALERPNLHVLIQTQVTKLVASETLVNGTAAFTSVEVAKNASSDRIVFQANKEVILSAGAIGTPQILQLSGIGDPDKLRSVGITPLVNLSDVGENLVDQPILGSQWFANSTATNDQITRDATLATELYAQWNASGTGPYADGSPPQLIWTRVSNESTFFNDTFPDPASGPTSPHIEISVENGFISFVQSLPATGNFISMVTIVSSPASRGSVTLASSDPFDFPLIDPGFFTDPIDVDIMVEAIRQSMEFLRASAWTGYVLQEVSPFAQASTDAELAAYARNYSATENHPVGTARMSSASSSEGVLTPDLRVKGTSGLRVVDASVLPFIPAAHTQASVYAVAERAADIIIESWA</sequence>
<dbReference type="InterPro" id="IPR007867">
    <property type="entry name" value="GMC_OxRtase_C"/>
</dbReference>
<evidence type="ECO:0000256" key="4">
    <source>
        <dbReference type="ARBA" id="ARBA00022827"/>
    </source>
</evidence>
<dbReference type="InterPro" id="IPR012132">
    <property type="entry name" value="GMC_OxRdtase"/>
</dbReference>
<dbReference type="AlphaFoldDB" id="S8FT47"/>
<dbReference type="Gene3D" id="3.30.560.10">
    <property type="entry name" value="Glucose Oxidase, domain 3"/>
    <property type="match status" value="1"/>
</dbReference>
<feature type="region of interest" description="Disordered" evidence="8">
    <location>
        <begin position="187"/>
        <end position="206"/>
    </location>
</feature>
<evidence type="ECO:0000259" key="10">
    <source>
        <dbReference type="PROSITE" id="PS00623"/>
    </source>
</evidence>
<evidence type="ECO:0000313" key="13">
    <source>
        <dbReference type="Proteomes" id="UP000015241"/>
    </source>
</evidence>
<dbReference type="Proteomes" id="UP000015241">
    <property type="component" value="Unassembled WGS sequence"/>
</dbReference>
<dbReference type="SUPFAM" id="SSF51905">
    <property type="entry name" value="FAD/NAD(P)-binding domain"/>
    <property type="match status" value="1"/>
</dbReference>
<feature type="domain" description="Glucose-methanol-choline oxidoreductase N-terminal" evidence="10">
    <location>
        <begin position="132"/>
        <end position="155"/>
    </location>
</feature>
<feature type="active site" description="Proton donor" evidence="5">
    <location>
        <position position="567"/>
    </location>
</feature>
<dbReference type="GO" id="GO:0050660">
    <property type="term" value="F:flavin adenine dinucleotide binding"/>
    <property type="evidence" value="ECO:0007669"/>
    <property type="project" value="InterPro"/>
</dbReference>
<keyword evidence="4 6" id="KW-0274">FAD</keyword>
<evidence type="ECO:0000313" key="12">
    <source>
        <dbReference type="EMBL" id="EPT01365.1"/>
    </source>
</evidence>
<feature type="active site" description="Proton acceptor" evidence="5">
    <location>
        <position position="611"/>
    </location>
</feature>
<evidence type="ECO:0000256" key="5">
    <source>
        <dbReference type="PIRSR" id="PIRSR000137-1"/>
    </source>
</evidence>
<keyword evidence="13" id="KW-1185">Reference proteome</keyword>
<organism evidence="12 13">
    <name type="scientific">Fomitopsis schrenkii</name>
    <name type="common">Brown rot fungus</name>
    <dbReference type="NCBI Taxonomy" id="2126942"/>
    <lineage>
        <taxon>Eukaryota</taxon>
        <taxon>Fungi</taxon>
        <taxon>Dikarya</taxon>
        <taxon>Basidiomycota</taxon>
        <taxon>Agaricomycotina</taxon>
        <taxon>Agaricomycetes</taxon>
        <taxon>Polyporales</taxon>
        <taxon>Fomitopsis</taxon>
    </lineage>
</organism>
<dbReference type="HOGENOM" id="CLU_002865_6_3_1"/>
<dbReference type="InParanoid" id="S8FT47"/>
<feature type="binding site" evidence="6">
    <location>
        <position position="295"/>
    </location>
    <ligand>
        <name>FAD</name>
        <dbReference type="ChEBI" id="CHEBI:57692"/>
    </ligand>
</feature>
<dbReference type="InterPro" id="IPR036188">
    <property type="entry name" value="FAD/NAD-bd_sf"/>
</dbReference>
<dbReference type="PROSITE" id="PS00623">
    <property type="entry name" value="GMC_OXRED_1"/>
    <property type="match status" value="1"/>
</dbReference>
<evidence type="ECO:0000256" key="9">
    <source>
        <dbReference type="SAM" id="SignalP"/>
    </source>
</evidence>
<dbReference type="InterPro" id="IPR000172">
    <property type="entry name" value="GMC_OxRdtase_N"/>
</dbReference>
<dbReference type="SUPFAM" id="SSF54373">
    <property type="entry name" value="FAD-linked reductases, C-terminal domain"/>
    <property type="match status" value="1"/>
</dbReference>
<comment type="similarity">
    <text evidence="2 7">Belongs to the GMC oxidoreductase family.</text>
</comment>
<feature type="binding site" evidence="6">
    <location>
        <position position="134"/>
    </location>
    <ligand>
        <name>FAD</name>
        <dbReference type="ChEBI" id="CHEBI:57692"/>
    </ligand>
</feature>
<dbReference type="OrthoDB" id="269227at2759"/>
<dbReference type="PANTHER" id="PTHR11552:SF147">
    <property type="entry name" value="CHOLINE DEHYDROGENASE, MITOCHONDRIAL"/>
    <property type="match status" value="1"/>
</dbReference>
<keyword evidence="3 7" id="KW-0285">Flavoprotein</keyword>
<dbReference type="GO" id="GO:0016614">
    <property type="term" value="F:oxidoreductase activity, acting on CH-OH group of donors"/>
    <property type="evidence" value="ECO:0007669"/>
    <property type="project" value="InterPro"/>
</dbReference>
<feature type="chain" id="PRO_5004551650" description="Glucose-methanol-choline oxidoreductase N-terminal domain-containing protein" evidence="9">
    <location>
        <begin position="22"/>
        <end position="632"/>
    </location>
</feature>
<dbReference type="EMBL" id="KE504142">
    <property type="protein sequence ID" value="EPT01365.1"/>
    <property type="molecule type" value="Genomic_DNA"/>
</dbReference>
<accession>S8FT47</accession>